<dbReference type="EMBL" id="GL349448">
    <property type="protein sequence ID" value="KNC47743.1"/>
    <property type="molecule type" value="Genomic_DNA"/>
</dbReference>
<evidence type="ECO:0000256" key="4">
    <source>
        <dbReference type="RuleBase" id="RU365068"/>
    </source>
</evidence>
<evidence type="ECO:0000256" key="3">
    <source>
        <dbReference type="ARBA" id="ARBA00022840"/>
    </source>
</evidence>
<name>A0A0L0D8X4_THETB</name>
<evidence type="ECO:0000313" key="8">
    <source>
        <dbReference type="Proteomes" id="UP000054408"/>
    </source>
</evidence>
<dbReference type="GO" id="GO:0003723">
    <property type="term" value="F:RNA binding"/>
    <property type="evidence" value="ECO:0007669"/>
    <property type="project" value="UniProtKB-UniRule"/>
</dbReference>
<dbReference type="SUPFAM" id="SSF52540">
    <property type="entry name" value="P-loop containing nucleoside triphosphate hydrolases"/>
    <property type="match status" value="1"/>
</dbReference>
<evidence type="ECO:0000256" key="2">
    <source>
        <dbReference type="ARBA" id="ARBA00022801"/>
    </source>
</evidence>
<evidence type="ECO:0000256" key="1">
    <source>
        <dbReference type="ARBA" id="ARBA00022741"/>
    </source>
</evidence>
<reference evidence="7 8" key="1">
    <citation type="submission" date="2010-05" db="EMBL/GenBank/DDBJ databases">
        <title>The Genome Sequence of Thecamonas trahens ATCC 50062.</title>
        <authorList>
            <consortium name="The Broad Institute Genome Sequencing Platform"/>
            <person name="Russ C."/>
            <person name="Cuomo C."/>
            <person name="Shea T."/>
            <person name="Young S.K."/>
            <person name="Zeng Q."/>
            <person name="Koehrsen M."/>
            <person name="Haas B."/>
            <person name="Borodovsky M."/>
            <person name="Guigo R."/>
            <person name="Alvarado L."/>
            <person name="Berlin A."/>
            <person name="Bochicchio J."/>
            <person name="Borenstein D."/>
            <person name="Chapman S."/>
            <person name="Chen Z."/>
            <person name="Freedman E."/>
            <person name="Gellesch M."/>
            <person name="Goldberg J."/>
            <person name="Griggs A."/>
            <person name="Gujja S."/>
            <person name="Heilman E."/>
            <person name="Heiman D."/>
            <person name="Hepburn T."/>
            <person name="Howarth C."/>
            <person name="Jen D."/>
            <person name="Larson L."/>
            <person name="Mehta T."/>
            <person name="Park D."/>
            <person name="Pearson M."/>
            <person name="Roberts A."/>
            <person name="Saif S."/>
            <person name="Shenoy N."/>
            <person name="Sisk P."/>
            <person name="Stolte C."/>
            <person name="Sykes S."/>
            <person name="Thomson T."/>
            <person name="Walk T."/>
            <person name="White J."/>
            <person name="Yandava C."/>
            <person name="Burger G."/>
            <person name="Gray M.W."/>
            <person name="Holland P.W.H."/>
            <person name="King N."/>
            <person name="Lang F.B.F."/>
            <person name="Roger A.J."/>
            <person name="Ruiz-Trillo I."/>
            <person name="Lander E."/>
            <person name="Nusbaum C."/>
        </authorList>
    </citation>
    <scope>NUCLEOTIDE SEQUENCE [LARGE SCALE GENOMIC DNA]</scope>
    <source>
        <strain evidence="7 8">ATCC 50062</strain>
    </source>
</reference>
<comment type="function">
    <text evidence="4">RNA helicase.</text>
</comment>
<dbReference type="STRING" id="461836.A0A0L0D8X4"/>
<evidence type="ECO:0000313" key="7">
    <source>
        <dbReference type="EMBL" id="KNC47743.1"/>
    </source>
</evidence>
<keyword evidence="4" id="KW-0347">Helicase</keyword>
<dbReference type="RefSeq" id="XP_013759221.1">
    <property type="nucleotide sequence ID" value="XM_013903767.1"/>
</dbReference>
<proteinExistence type="inferred from homology"/>
<comment type="catalytic activity">
    <reaction evidence="4">
        <text>ATP + H2O = ADP + phosphate + H(+)</text>
        <dbReference type="Rhea" id="RHEA:13065"/>
        <dbReference type="ChEBI" id="CHEBI:15377"/>
        <dbReference type="ChEBI" id="CHEBI:15378"/>
        <dbReference type="ChEBI" id="CHEBI:30616"/>
        <dbReference type="ChEBI" id="CHEBI:43474"/>
        <dbReference type="ChEBI" id="CHEBI:456216"/>
        <dbReference type="EC" id="3.6.4.13"/>
    </reaction>
</comment>
<dbReference type="InterPro" id="IPR011545">
    <property type="entry name" value="DEAD/DEAH_box_helicase_dom"/>
</dbReference>
<dbReference type="OMA" id="RICSVGW"/>
<dbReference type="Pfam" id="PF00270">
    <property type="entry name" value="DEAD"/>
    <property type="match status" value="1"/>
</dbReference>
<feature type="domain" description="Helicase ATP-binding" evidence="6">
    <location>
        <begin position="26"/>
        <end position="251"/>
    </location>
</feature>
<sequence>MLGLGLSAAWASAIETFLVRSLPAASAIAPSPLQAALIPYLSRTLDPVRAGRGEPSPARGGRNGPAAVLAADTIGSGKTIAYLAPLLSSGADAVVVTPTTLLADQVTGVVDGIIAELPPAAGGRTAAPGSRLRIMPVADLPQALVGSSAPLDALVLDEVDALIQPPSRYAARQPPQAQPKHTSHDLLSPADLRASIRSIDPEHGVLVAVSASINAPLRHMLRDPRLGLRRPFLRLGSQPGASPLPPSIAITSLPVADRDAKLDAVVSLLSACPGASTLVVVDSDSRIESAMAALTRAGLYPTQLLDLGSLLHPSDVPPALIVSDAPSLRGLDLSHLEHVVIASRRLPRPLANFAHIAGRVGRASQAASATRVTVAVTPGESVILDGMLRQHRRALSTAQSATPGAGSASSPHPRPRREADPAPVFQHPS</sequence>
<keyword evidence="4" id="KW-0694">RNA-binding</keyword>
<accession>A0A0L0D8X4</accession>
<dbReference type="EC" id="3.6.4.13" evidence="4"/>
<keyword evidence="8" id="KW-1185">Reference proteome</keyword>
<keyword evidence="3 4" id="KW-0067">ATP-binding</keyword>
<feature type="compositionally biased region" description="Low complexity" evidence="5">
    <location>
        <begin position="396"/>
        <end position="411"/>
    </location>
</feature>
<dbReference type="GO" id="GO:0016787">
    <property type="term" value="F:hydrolase activity"/>
    <property type="evidence" value="ECO:0007669"/>
    <property type="project" value="UniProtKB-KW"/>
</dbReference>
<protein>
    <recommendedName>
        <fullName evidence="4">ATP-dependent RNA helicase</fullName>
        <ecNumber evidence="4">3.6.4.13</ecNumber>
    </recommendedName>
</protein>
<feature type="region of interest" description="Disordered" evidence="5">
    <location>
        <begin position="393"/>
        <end position="429"/>
    </location>
</feature>
<evidence type="ECO:0000256" key="5">
    <source>
        <dbReference type="SAM" id="MobiDB-lite"/>
    </source>
</evidence>
<evidence type="ECO:0000259" key="6">
    <source>
        <dbReference type="SMART" id="SM00487"/>
    </source>
</evidence>
<dbReference type="InterPro" id="IPR027417">
    <property type="entry name" value="P-loop_NTPase"/>
</dbReference>
<dbReference type="PANTHER" id="PTHR24031">
    <property type="entry name" value="RNA HELICASE"/>
    <property type="match status" value="1"/>
</dbReference>
<gene>
    <name evidence="7" type="ORF">AMSG_03970</name>
</gene>
<organism evidence="7 8">
    <name type="scientific">Thecamonas trahens ATCC 50062</name>
    <dbReference type="NCBI Taxonomy" id="461836"/>
    <lineage>
        <taxon>Eukaryota</taxon>
        <taxon>Apusozoa</taxon>
        <taxon>Apusomonadida</taxon>
        <taxon>Apusomonadidae</taxon>
        <taxon>Thecamonas</taxon>
    </lineage>
</organism>
<dbReference type="Gene3D" id="3.40.50.300">
    <property type="entry name" value="P-loop containing nucleotide triphosphate hydrolases"/>
    <property type="match status" value="1"/>
</dbReference>
<keyword evidence="2 4" id="KW-0378">Hydrolase</keyword>
<dbReference type="GeneID" id="25563536"/>
<dbReference type="AlphaFoldDB" id="A0A0L0D8X4"/>
<dbReference type="GO" id="GO:0003724">
    <property type="term" value="F:RNA helicase activity"/>
    <property type="evidence" value="ECO:0007669"/>
    <property type="project" value="UniProtKB-EC"/>
</dbReference>
<comment type="domain">
    <text evidence="4">The Q motif is unique to and characteristic of the DEAD box family of RNA helicases and controls ATP binding and hydrolysis.</text>
</comment>
<comment type="similarity">
    <text evidence="4">Belongs to the DEAD box helicase family.</text>
</comment>
<dbReference type="SMART" id="SM00487">
    <property type="entry name" value="DEXDc"/>
    <property type="match status" value="1"/>
</dbReference>
<dbReference type="GO" id="GO:0005524">
    <property type="term" value="F:ATP binding"/>
    <property type="evidence" value="ECO:0007669"/>
    <property type="project" value="UniProtKB-UniRule"/>
</dbReference>
<keyword evidence="1 4" id="KW-0547">Nucleotide-binding</keyword>
<dbReference type="Proteomes" id="UP000054408">
    <property type="component" value="Unassembled WGS sequence"/>
</dbReference>
<dbReference type="InterPro" id="IPR014001">
    <property type="entry name" value="Helicase_ATP-bd"/>
</dbReference>